<evidence type="ECO:0000256" key="4">
    <source>
        <dbReference type="ARBA" id="ARBA00022840"/>
    </source>
</evidence>
<dbReference type="InterPro" id="IPR011545">
    <property type="entry name" value="DEAD/DEAH_box_helicase_dom"/>
</dbReference>
<feature type="domain" description="Helicase C-terminal" evidence="6">
    <location>
        <begin position="242"/>
        <end position="424"/>
    </location>
</feature>
<gene>
    <name evidence="7" type="ORF">SAMN06265339_1259</name>
</gene>
<reference evidence="7 8" key="1">
    <citation type="submission" date="2017-05" db="EMBL/GenBank/DDBJ databases">
        <authorList>
            <person name="Varghese N."/>
            <person name="Submissions S."/>
        </authorList>
    </citation>
    <scope>NUCLEOTIDE SEQUENCE [LARGE SCALE GENOMIC DNA]</scope>
    <source>
        <strain evidence="7 8">DSM 15522</strain>
    </source>
</reference>
<dbReference type="InterPro" id="IPR001650">
    <property type="entry name" value="Helicase_C-like"/>
</dbReference>
<dbReference type="Pfam" id="PF00270">
    <property type="entry name" value="DEAD"/>
    <property type="match status" value="1"/>
</dbReference>
<dbReference type="SMART" id="SM00487">
    <property type="entry name" value="DEXDc"/>
    <property type="match status" value="1"/>
</dbReference>
<dbReference type="RefSeq" id="WP_283400718.1">
    <property type="nucleotide sequence ID" value="NZ_FXUB01000003.1"/>
</dbReference>
<keyword evidence="2" id="KW-0378">Hydrolase</keyword>
<comment type="caution">
    <text evidence="7">The sequence shown here is derived from an EMBL/GenBank/DDBJ whole genome shotgun (WGS) entry which is preliminary data.</text>
</comment>
<dbReference type="Gene3D" id="3.40.50.300">
    <property type="entry name" value="P-loop containing nucleotide triphosphate hydrolases"/>
    <property type="match status" value="2"/>
</dbReference>
<feature type="domain" description="Helicase ATP-binding" evidence="5">
    <location>
        <begin position="53"/>
        <end position="211"/>
    </location>
</feature>
<dbReference type="GO" id="GO:0004386">
    <property type="term" value="F:helicase activity"/>
    <property type="evidence" value="ECO:0007669"/>
    <property type="project" value="UniProtKB-KW"/>
</dbReference>
<proteinExistence type="predicted"/>
<dbReference type="EMBL" id="FXUB01000003">
    <property type="protein sequence ID" value="SMP14033.1"/>
    <property type="molecule type" value="Genomic_DNA"/>
</dbReference>
<dbReference type="Proteomes" id="UP001157911">
    <property type="component" value="Unassembled WGS sequence"/>
</dbReference>
<dbReference type="PROSITE" id="PS51192">
    <property type="entry name" value="HELICASE_ATP_BIND_1"/>
    <property type="match status" value="1"/>
</dbReference>
<dbReference type="PROSITE" id="PS51194">
    <property type="entry name" value="HELICASE_CTER"/>
    <property type="match status" value="1"/>
</dbReference>
<dbReference type="Pfam" id="PF00271">
    <property type="entry name" value="Helicase_C"/>
    <property type="match status" value="1"/>
</dbReference>
<keyword evidence="8" id="KW-1185">Reference proteome</keyword>
<protein>
    <submittedName>
        <fullName evidence="7">Helicase</fullName>
    </submittedName>
</protein>
<keyword evidence="3 7" id="KW-0347">Helicase</keyword>
<dbReference type="SUPFAM" id="SSF52540">
    <property type="entry name" value="P-loop containing nucleoside triphosphate hydrolases"/>
    <property type="match status" value="1"/>
</dbReference>
<evidence type="ECO:0000256" key="3">
    <source>
        <dbReference type="ARBA" id="ARBA00022806"/>
    </source>
</evidence>
<dbReference type="InterPro" id="IPR027417">
    <property type="entry name" value="P-loop_NTPase"/>
</dbReference>
<dbReference type="SMART" id="SM00490">
    <property type="entry name" value="HELICc"/>
    <property type="match status" value="1"/>
</dbReference>
<dbReference type="PANTHER" id="PTHR47961">
    <property type="entry name" value="DNA POLYMERASE THETA, PUTATIVE (AFU_ORTHOLOGUE AFUA_1G05260)-RELATED"/>
    <property type="match status" value="1"/>
</dbReference>
<evidence type="ECO:0000313" key="8">
    <source>
        <dbReference type="Proteomes" id="UP001157911"/>
    </source>
</evidence>
<name>A0ABY1NN44_9BACT</name>
<evidence type="ECO:0000259" key="5">
    <source>
        <dbReference type="PROSITE" id="PS51192"/>
    </source>
</evidence>
<keyword evidence="1" id="KW-0547">Nucleotide-binding</keyword>
<dbReference type="InterPro" id="IPR050474">
    <property type="entry name" value="Hel308_SKI2-like"/>
</dbReference>
<keyword evidence="4" id="KW-0067">ATP-binding</keyword>
<dbReference type="PANTHER" id="PTHR47961:SF6">
    <property type="entry name" value="DNA-DIRECTED DNA POLYMERASE"/>
    <property type="match status" value="1"/>
</dbReference>
<dbReference type="CDD" id="cd17921">
    <property type="entry name" value="DEXHc_Ski2"/>
    <property type="match status" value="1"/>
</dbReference>
<evidence type="ECO:0000256" key="1">
    <source>
        <dbReference type="ARBA" id="ARBA00022741"/>
    </source>
</evidence>
<evidence type="ECO:0000313" key="7">
    <source>
        <dbReference type="EMBL" id="SMP14033.1"/>
    </source>
</evidence>
<sequence>MKMIKILETTTFSENGGTIELLEDGNFLKIPTLPSTFIPNFPFPYLNPVQTVFYRYYDGGNALISSPTSSGKTLISLLFRLKNKEGRLIYTAPTRSLIYEKFREFRKIFGRTGIRTGDLIEELDELNQQTVVSTYESLLSAARNRAKWFEEAGAVIIDEVHIIRDRTRGAAIEEIVTYCLKEEKPLLCLSATIPGASELAEWIKAELFIESEWRPVPLKREVLNFSKLLKKAKGEKLSDAEKIVSVIEHLKLKGKTLVFLPKKDLGWEALKVENVNYKKKVVNKTTPFKRIETEGEPVAFHNADVPQEERETIEREFKKGNLNRLYATQTLAYGVNLPADNVVVFVRGYFDRFTYRYSFFPDLLTIMQMEGRAGRWGFSKEGKSYLIVSGAKEEALLEALKEELESPFKTALSEGLELKERAACQNRTKSILSLMMLGPMVRYGKNWKDSIKETFSVKKNPLLLSHLQQVEEELTKLGFIENGKPTPLCLTLAASYISPYCYLEFKNRLKHAESATEEEKTILYTFAVRPLIKREFFPGTLITFTGDGFKAASTQINHYLHKKVGETIKDNSDVLIFYALGDLYPFSNVARPPGELSNLSSESSLLASFLCRINALDFDAVHRIAMMVRQGIPFSYSLLAAIEGLGYMRGNALVRTAKLTGLSNETALINSLKEKRKETLEALKETLSIRLSSTDAVNRELNRIVKIVEKVKFPLGNLKLLRFLASTFIGREKALKLTKEEALEVLFENVTGQKKDKS</sequence>
<evidence type="ECO:0000259" key="6">
    <source>
        <dbReference type="PROSITE" id="PS51194"/>
    </source>
</evidence>
<dbReference type="InterPro" id="IPR014001">
    <property type="entry name" value="Helicase_ATP-bd"/>
</dbReference>
<evidence type="ECO:0000256" key="2">
    <source>
        <dbReference type="ARBA" id="ARBA00022801"/>
    </source>
</evidence>
<organism evidence="7 8">
    <name type="scientific">Desulfurobacterium pacificum</name>
    <dbReference type="NCBI Taxonomy" id="240166"/>
    <lineage>
        <taxon>Bacteria</taxon>
        <taxon>Pseudomonadati</taxon>
        <taxon>Aquificota</taxon>
        <taxon>Aquificia</taxon>
        <taxon>Desulfurobacteriales</taxon>
        <taxon>Desulfurobacteriaceae</taxon>
        <taxon>Desulfurobacterium</taxon>
    </lineage>
</organism>
<accession>A0ABY1NN44</accession>